<evidence type="ECO:0000259" key="8">
    <source>
        <dbReference type="PROSITE" id="PS50885"/>
    </source>
</evidence>
<dbReference type="Gene3D" id="6.10.340.10">
    <property type="match status" value="1"/>
</dbReference>
<dbReference type="SMART" id="SM00267">
    <property type="entry name" value="GGDEF"/>
    <property type="match status" value="1"/>
</dbReference>
<dbReference type="Pfam" id="PF00672">
    <property type="entry name" value="HAMP"/>
    <property type="match status" value="1"/>
</dbReference>
<dbReference type="Gene3D" id="3.30.70.270">
    <property type="match status" value="1"/>
</dbReference>
<proteinExistence type="predicted"/>
<dbReference type="SUPFAM" id="SSF55073">
    <property type="entry name" value="Nucleotide cyclase"/>
    <property type="match status" value="1"/>
</dbReference>
<evidence type="ECO:0000256" key="2">
    <source>
        <dbReference type="ARBA" id="ARBA00022475"/>
    </source>
</evidence>
<feature type="domain" description="GGDEF" evidence="9">
    <location>
        <begin position="409"/>
        <end position="540"/>
    </location>
</feature>
<dbReference type="PANTHER" id="PTHR45138">
    <property type="entry name" value="REGULATORY COMPONENTS OF SENSORY TRANSDUCTION SYSTEM"/>
    <property type="match status" value="1"/>
</dbReference>
<name>A0ABW1ITM2_9BACL</name>
<evidence type="ECO:0000256" key="7">
    <source>
        <dbReference type="SAM" id="Phobius"/>
    </source>
</evidence>
<dbReference type="InterPro" id="IPR003660">
    <property type="entry name" value="HAMP_dom"/>
</dbReference>
<dbReference type="NCBIfam" id="TIGR00254">
    <property type="entry name" value="GGDEF"/>
    <property type="match status" value="1"/>
</dbReference>
<reference evidence="11" key="1">
    <citation type="journal article" date="2019" name="Int. J. Syst. Evol. Microbiol.">
        <title>The Global Catalogue of Microorganisms (GCM) 10K type strain sequencing project: providing services to taxonomists for standard genome sequencing and annotation.</title>
        <authorList>
            <consortium name="The Broad Institute Genomics Platform"/>
            <consortium name="The Broad Institute Genome Sequencing Center for Infectious Disease"/>
            <person name="Wu L."/>
            <person name="Ma J."/>
        </authorList>
    </citation>
    <scope>NUCLEOTIDE SEQUENCE [LARGE SCALE GENOMIC DNA]</scope>
    <source>
        <strain evidence="11">CCM 8749</strain>
    </source>
</reference>
<dbReference type="InterPro" id="IPR029787">
    <property type="entry name" value="Nucleotide_cyclase"/>
</dbReference>
<dbReference type="PROSITE" id="PS50887">
    <property type="entry name" value="GGDEF"/>
    <property type="match status" value="1"/>
</dbReference>
<dbReference type="CDD" id="cd12912">
    <property type="entry name" value="PDC2_MCP_like"/>
    <property type="match status" value="1"/>
</dbReference>
<evidence type="ECO:0000313" key="10">
    <source>
        <dbReference type="EMBL" id="MFC5988183.1"/>
    </source>
</evidence>
<feature type="coiled-coil region" evidence="6">
    <location>
        <begin position="341"/>
        <end position="368"/>
    </location>
</feature>
<evidence type="ECO:0000313" key="11">
    <source>
        <dbReference type="Proteomes" id="UP001596250"/>
    </source>
</evidence>
<keyword evidence="10" id="KW-0808">Transferase</keyword>
<comment type="caution">
    <text evidence="10">The sequence shown here is derived from an EMBL/GenBank/DDBJ whole genome shotgun (WGS) entry which is preliminary data.</text>
</comment>
<protein>
    <submittedName>
        <fullName evidence="10">Diguanylate cyclase</fullName>
        <ecNumber evidence="10">2.7.7.65</ecNumber>
    </submittedName>
</protein>
<accession>A0ABW1ITM2</accession>
<dbReference type="PROSITE" id="PS50885">
    <property type="entry name" value="HAMP"/>
    <property type="match status" value="1"/>
</dbReference>
<dbReference type="RefSeq" id="WP_379895634.1">
    <property type="nucleotide sequence ID" value="NZ_CBCSCT010000020.1"/>
</dbReference>
<dbReference type="PANTHER" id="PTHR45138:SF9">
    <property type="entry name" value="DIGUANYLATE CYCLASE DGCM-RELATED"/>
    <property type="match status" value="1"/>
</dbReference>
<dbReference type="EMBL" id="JBHSQV010000177">
    <property type="protein sequence ID" value="MFC5988183.1"/>
    <property type="molecule type" value="Genomic_DNA"/>
</dbReference>
<evidence type="ECO:0000256" key="1">
    <source>
        <dbReference type="ARBA" id="ARBA00004651"/>
    </source>
</evidence>
<dbReference type="Proteomes" id="UP001596250">
    <property type="component" value="Unassembled WGS sequence"/>
</dbReference>
<dbReference type="Pfam" id="PF02743">
    <property type="entry name" value="dCache_1"/>
    <property type="match status" value="1"/>
</dbReference>
<dbReference type="Gene3D" id="3.30.450.20">
    <property type="entry name" value="PAS domain"/>
    <property type="match status" value="1"/>
</dbReference>
<keyword evidence="3 7" id="KW-0812">Transmembrane</keyword>
<dbReference type="GO" id="GO:0052621">
    <property type="term" value="F:diguanylate cyclase activity"/>
    <property type="evidence" value="ECO:0007669"/>
    <property type="project" value="UniProtKB-EC"/>
</dbReference>
<dbReference type="InterPro" id="IPR033479">
    <property type="entry name" value="dCache_1"/>
</dbReference>
<feature type="domain" description="HAMP" evidence="8">
    <location>
        <begin position="304"/>
        <end position="356"/>
    </location>
</feature>
<keyword evidence="4 7" id="KW-1133">Transmembrane helix</keyword>
<dbReference type="InterPro" id="IPR000160">
    <property type="entry name" value="GGDEF_dom"/>
</dbReference>
<evidence type="ECO:0000256" key="5">
    <source>
        <dbReference type="ARBA" id="ARBA00023136"/>
    </source>
</evidence>
<sequence>MFKRLSLKVKLAMVLLLVSVIPLGLFSALVTHKYDQAMEHAVKDQQTMITISTAMHLNEWLEMRISAIQEVIKQNESVFKSGNIERIMPFLKMLHYTDTQNISYSYATEEGMAYASDGAIVDFSVMNHSPEINKEKVTISDVIEDPIHFKKMVIISVPVLDEGAEYYGTVSSVMDVNALTRDITMMSSKQAGTAYLVSSEGMVLAHPNKEWVGKNIFEFEMKEDSSYRLESVLETSAGSTAYKDTKGIERIASFAEVETTGWRVVVSTEQEEILAPIKMIEHTGLLLLIGLMLVAAALSLLFSRVILRPILNISSLMKKVTAGDLSERLQVNSPDEIGLLNQNINMMLDSFTEKLRDLEKSMKSEQELMVRNILMDKQSKMDALTGLYNHKSYHEYMDKLIEQTQLIEFNLQLVIVDIDNFKKVNDTFGHAAGDIALTVVSERIMEHMDSNDFAARYGGEEFVILLTSKNDEMNARILEQIRASIEHTPIEEMRGANVTVSMGAYTVRRGDSKEKVFNEADGALYRAKRTGKNKIVIASDIR</sequence>
<feature type="transmembrane region" description="Helical" evidence="7">
    <location>
        <begin position="285"/>
        <end position="307"/>
    </location>
</feature>
<evidence type="ECO:0000256" key="6">
    <source>
        <dbReference type="SAM" id="Coils"/>
    </source>
</evidence>
<dbReference type="InterPro" id="IPR050469">
    <property type="entry name" value="Diguanylate_Cyclase"/>
</dbReference>
<keyword evidence="11" id="KW-1185">Reference proteome</keyword>
<dbReference type="Pfam" id="PF00990">
    <property type="entry name" value="GGDEF"/>
    <property type="match status" value="1"/>
</dbReference>
<dbReference type="SMART" id="SM00304">
    <property type="entry name" value="HAMP"/>
    <property type="match status" value="1"/>
</dbReference>
<dbReference type="InterPro" id="IPR043128">
    <property type="entry name" value="Rev_trsase/Diguanyl_cyclase"/>
</dbReference>
<evidence type="ECO:0000256" key="3">
    <source>
        <dbReference type="ARBA" id="ARBA00022692"/>
    </source>
</evidence>
<evidence type="ECO:0000259" key="9">
    <source>
        <dbReference type="PROSITE" id="PS50887"/>
    </source>
</evidence>
<keyword evidence="5 7" id="KW-0472">Membrane</keyword>
<keyword evidence="2" id="KW-1003">Cell membrane</keyword>
<organism evidence="10 11">
    <name type="scientific">Marinicrinis lubricantis</name>
    <dbReference type="NCBI Taxonomy" id="2086470"/>
    <lineage>
        <taxon>Bacteria</taxon>
        <taxon>Bacillati</taxon>
        <taxon>Bacillota</taxon>
        <taxon>Bacilli</taxon>
        <taxon>Bacillales</taxon>
        <taxon>Paenibacillaceae</taxon>
    </lineage>
</organism>
<comment type="subcellular location">
    <subcellularLocation>
        <location evidence="1">Cell membrane</location>
        <topology evidence="1">Multi-pass membrane protein</topology>
    </subcellularLocation>
</comment>
<gene>
    <name evidence="10" type="ORF">ACFPXP_17415</name>
</gene>
<dbReference type="SUPFAM" id="SSF158472">
    <property type="entry name" value="HAMP domain-like"/>
    <property type="match status" value="1"/>
</dbReference>
<dbReference type="EC" id="2.7.7.65" evidence="10"/>
<dbReference type="CDD" id="cd06225">
    <property type="entry name" value="HAMP"/>
    <property type="match status" value="1"/>
</dbReference>
<evidence type="ECO:0000256" key="4">
    <source>
        <dbReference type="ARBA" id="ARBA00022989"/>
    </source>
</evidence>
<keyword evidence="6" id="KW-0175">Coiled coil</keyword>
<dbReference type="CDD" id="cd01949">
    <property type="entry name" value="GGDEF"/>
    <property type="match status" value="1"/>
</dbReference>
<keyword evidence="10" id="KW-0548">Nucleotidyltransferase</keyword>